<sequence>MTIPVVFIHEGDQDYLKVAIRQARRRNSRVVLIGDKSNGSFGADEHGLVKQLRSQHFADTYQHMSHNHAEGALRGMMRWFVLLEWMERSHQDVAFYCDSDAMLYCDVSEFLATYPVGWAASLQIPQKPLWLASASGHFSAWTKDALRSFRAFLEGMYTTERGLSVLRTKWAWHMLTNTPGGVGDMTHLFLWSLGKPIINNAKVLQGAVFDHNINIPANYTEDEYRMNGAIKDIIVDGPGDYWLWRGGERIRVNGLHFQGQAKRLMEEYEG</sequence>
<dbReference type="AlphaFoldDB" id="A0A6M3LSL0"/>
<reference evidence="1" key="1">
    <citation type="submission" date="2020-03" db="EMBL/GenBank/DDBJ databases">
        <title>The deep terrestrial virosphere.</title>
        <authorList>
            <person name="Holmfeldt K."/>
            <person name="Nilsson E."/>
            <person name="Simone D."/>
            <person name="Lopez-Fernandez M."/>
            <person name="Wu X."/>
            <person name="de Brujin I."/>
            <person name="Lundin D."/>
            <person name="Andersson A."/>
            <person name="Bertilsson S."/>
            <person name="Dopson M."/>
        </authorList>
    </citation>
    <scope>NUCLEOTIDE SEQUENCE</scope>
    <source>
        <strain evidence="1">MM171A01856</strain>
    </source>
</reference>
<protein>
    <recommendedName>
        <fullName evidence="2">Glycosyltransferase</fullName>
    </recommendedName>
</protein>
<organism evidence="1">
    <name type="scientific">viral metagenome</name>
    <dbReference type="NCBI Taxonomy" id="1070528"/>
    <lineage>
        <taxon>unclassified sequences</taxon>
        <taxon>metagenomes</taxon>
        <taxon>organismal metagenomes</taxon>
    </lineage>
</organism>
<gene>
    <name evidence="1" type="ORF">MM171A01856_0005</name>
</gene>
<dbReference type="EMBL" id="MT143576">
    <property type="protein sequence ID" value="QJA98386.1"/>
    <property type="molecule type" value="Genomic_DNA"/>
</dbReference>
<evidence type="ECO:0008006" key="2">
    <source>
        <dbReference type="Google" id="ProtNLM"/>
    </source>
</evidence>
<proteinExistence type="predicted"/>
<name>A0A6M3LSL0_9ZZZZ</name>
<accession>A0A6M3LSL0</accession>
<evidence type="ECO:0000313" key="1">
    <source>
        <dbReference type="EMBL" id="QJA98386.1"/>
    </source>
</evidence>